<proteinExistence type="predicted"/>
<dbReference type="InterPro" id="IPR058431">
    <property type="entry name" value="DUF8118"/>
</dbReference>
<reference evidence="3 4" key="1">
    <citation type="submission" date="2019-12" db="EMBL/GenBank/DDBJ databases">
        <title>Halocatena pleomorpha gen. nov. sp. nov., an extremely halophilic archaeon of family Halobacteriaceae isolated from saltpan soil.</title>
        <authorList>
            <person name="Pal Y."/>
            <person name="Verma A."/>
            <person name="Krishnamurthi S."/>
            <person name="Kumar P."/>
        </authorList>
    </citation>
    <scope>NUCLEOTIDE SEQUENCE [LARGE SCALE GENOMIC DNA]</scope>
    <source>
        <strain evidence="3 4">JCM 16495</strain>
    </source>
</reference>
<dbReference type="AlphaFoldDB" id="A0A6B0GMV8"/>
<accession>A0A6B0GMV8</accession>
<dbReference type="Pfam" id="PF26435">
    <property type="entry name" value="DUF8118"/>
    <property type="match status" value="1"/>
</dbReference>
<gene>
    <name evidence="3" type="ORF">GQS65_16150</name>
</gene>
<evidence type="ECO:0000313" key="4">
    <source>
        <dbReference type="Proteomes" id="UP000451471"/>
    </source>
</evidence>
<comment type="caution">
    <text evidence="3">The sequence shown here is derived from an EMBL/GenBank/DDBJ whole genome shotgun (WGS) entry which is preliminary data.</text>
</comment>
<feature type="domain" description="DUF8118" evidence="2">
    <location>
        <begin position="29"/>
        <end position="65"/>
    </location>
</feature>
<dbReference type="OrthoDB" id="305933at2157"/>
<sequence>MAGNQTHRQPRIPTGHDDHGTSDRSPSVVTGPHAGYDRYGHLDHYYYRCERCGLESTDATLVEGCPRCRETEARR</sequence>
<evidence type="ECO:0000256" key="1">
    <source>
        <dbReference type="SAM" id="MobiDB-lite"/>
    </source>
</evidence>
<name>A0A6B0GMV8_9EURY</name>
<organism evidence="3 4">
    <name type="scientific">Halomarina oriensis</name>
    <dbReference type="NCBI Taxonomy" id="671145"/>
    <lineage>
        <taxon>Archaea</taxon>
        <taxon>Methanobacteriati</taxon>
        <taxon>Methanobacteriota</taxon>
        <taxon>Stenosarchaea group</taxon>
        <taxon>Halobacteria</taxon>
        <taxon>Halobacteriales</taxon>
        <taxon>Natronomonadaceae</taxon>
        <taxon>Halomarina</taxon>
    </lineage>
</organism>
<feature type="region of interest" description="Disordered" evidence="1">
    <location>
        <begin position="1"/>
        <end position="35"/>
    </location>
</feature>
<protein>
    <recommendedName>
        <fullName evidence="2">DUF8118 domain-containing protein</fullName>
    </recommendedName>
</protein>
<dbReference type="EMBL" id="WSZK01000029">
    <property type="protein sequence ID" value="MWG36000.1"/>
    <property type="molecule type" value="Genomic_DNA"/>
</dbReference>
<evidence type="ECO:0000259" key="2">
    <source>
        <dbReference type="Pfam" id="PF26435"/>
    </source>
</evidence>
<keyword evidence="4" id="KW-1185">Reference proteome</keyword>
<dbReference type="RefSeq" id="WP_158205668.1">
    <property type="nucleotide sequence ID" value="NZ_WSZK01000029.1"/>
</dbReference>
<evidence type="ECO:0000313" key="3">
    <source>
        <dbReference type="EMBL" id="MWG36000.1"/>
    </source>
</evidence>
<dbReference type="Proteomes" id="UP000451471">
    <property type="component" value="Unassembled WGS sequence"/>
</dbReference>